<comment type="caution">
    <text evidence="2">The sequence shown here is derived from an EMBL/GenBank/DDBJ whole genome shotgun (WGS) entry which is preliminary data.</text>
</comment>
<dbReference type="Proteomes" id="UP000077628">
    <property type="component" value="Unassembled WGS sequence"/>
</dbReference>
<protein>
    <submittedName>
        <fullName evidence="2">Uncharacterized protein</fullName>
    </submittedName>
</protein>
<reference evidence="3" key="1">
    <citation type="submission" date="2016-03" db="EMBL/GenBank/DDBJ databases">
        <authorList>
            <person name="Heylen K."/>
            <person name="De Vos P."/>
            <person name="Vekeman B."/>
        </authorList>
    </citation>
    <scope>NUCLEOTIDE SEQUENCE [LARGE SCALE GENOMIC DNA]</scope>
    <source>
        <strain evidence="3">R-45383</strain>
    </source>
</reference>
<accession>A0A177P169</accession>
<evidence type="ECO:0000313" key="2">
    <source>
        <dbReference type="EMBL" id="OAI24047.1"/>
    </source>
</evidence>
<evidence type="ECO:0000256" key="1">
    <source>
        <dbReference type="SAM" id="Phobius"/>
    </source>
</evidence>
<keyword evidence="1" id="KW-0472">Membrane</keyword>
<feature type="transmembrane region" description="Helical" evidence="1">
    <location>
        <begin position="12"/>
        <end position="36"/>
    </location>
</feature>
<keyword evidence="1" id="KW-1133">Transmembrane helix</keyword>
<dbReference type="RefSeq" id="WP_064025595.1">
    <property type="nucleotide sequence ID" value="NZ_LUUK01000052.1"/>
</dbReference>
<dbReference type="STRING" id="702114.A1355_21010"/>
<keyword evidence="1" id="KW-0812">Transmembrane</keyword>
<organism evidence="2 3">
    <name type="scientific">Methylomonas koyamae</name>
    <dbReference type="NCBI Taxonomy" id="702114"/>
    <lineage>
        <taxon>Bacteria</taxon>
        <taxon>Pseudomonadati</taxon>
        <taxon>Pseudomonadota</taxon>
        <taxon>Gammaproteobacteria</taxon>
        <taxon>Methylococcales</taxon>
        <taxon>Methylococcaceae</taxon>
        <taxon>Methylomonas</taxon>
    </lineage>
</organism>
<gene>
    <name evidence="2" type="ORF">A1355_21010</name>
</gene>
<dbReference type="EMBL" id="LUUK01000052">
    <property type="protein sequence ID" value="OAI24047.1"/>
    <property type="molecule type" value="Genomic_DNA"/>
</dbReference>
<name>A0A177P169_9GAMM</name>
<sequence>MTPSTSARIKCALVFILFMVFSIGPIPIASSIGLYVSLFRPRWFKTLVDTLYADLDDRSR</sequence>
<proteinExistence type="predicted"/>
<evidence type="ECO:0000313" key="3">
    <source>
        <dbReference type="Proteomes" id="UP000077628"/>
    </source>
</evidence>
<keyword evidence="3" id="KW-1185">Reference proteome</keyword>
<dbReference type="AlphaFoldDB" id="A0A177P169"/>